<accession>A0A8S1HU42</accession>
<name>A0A8S1HU42_9PELO</name>
<feature type="region of interest" description="Disordered" evidence="1">
    <location>
        <begin position="1"/>
        <end position="74"/>
    </location>
</feature>
<protein>
    <submittedName>
        <fullName evidence="2">Uncharacterized protein</fullName>
    </submittedName>
</protein>
<keyword evidence="3" id="KW-1185">Reference proteome</keyword>
<proteinExistence type="predicted"/>
<gene>
    <name evidence="2" type="ORF">CAUJ_LOCUS15513</name>
</gene>
<dbReference type="EMBL" id="CAJGYM010000187">
    <property type="protein sequence ID" value="CAD6199611.1"/>
    <property type="molecule type" value="Genomic_DNA"/>
</dbReference>
<evidence type="ECO:0000256" key="1">
    <source>
        <dbReference type="SAM" id="MobiDB-lite"/>
    </source>
</evidence>
<evidence type="ECO:0000313" key="2">
    <source>
        <dbReference type="EMBL" id="CAD6199611.1"/>
    </source>
</evidence>
<dbReference type="Proteomes" id="UP000835052">
    <property type="component" value="Unassembled WGS sequence"/>
</dbReference>
<feature type="region of interest" description="Disordered" evidence="1">
    <location>
        <begin position="89"/>
        <end position="145"/>
    </location>
</feature>
<evidence type="ECO:0000313" key="3">
    <source>
        <dbReference type="Proteomes" id="UP000835052"/>
    </source>
</evidence>
<sequence>MSRGEDPLLLPPEPPSIPNNTQLDRKEKARIFMERLLNEKRLKKQQEEEEKRKVEEEAKKPKKSSEDEKKEPVKIGLSAIDDIINKLYPRGVGLQNRGEEEGRGERGGYREEETKETESVEVSERRTEEVVEKRAPKKVQNEVPL</sequence>
<feature type="compositionally biased region" description="Basic and acidic residues" evidence="1">
    <location>
        <begin position="97"/>
        <end position="134"/>
    </location>
</feature>
<comment type="caution">
    <text evidence="2">The sequence shown here is derived from an EMBL/GenBank/DDBJ whole genome shotgun (WGS) entry which is preliminary data.</text>
</comment>
<organism evidence="2 3">
    <name type="scientific">Caenorhabditis auriculariae</name>
    <dbReference type="NCBI Taxonomy" id="2777116"/>
    <lineage>
        <taxon>Eukaryota</taxon>
        <taxon>Metazoa</taxon>
        <taxon>Ecdysozoa</taxon>
        <taxon>Nematoda</taxon>
        <taxon>Chromadorea</taxon>
        <taxon>Rhabditida</taxon>
        <taxon>Rhabditina</taxon>
        <taxon>Rhabditomorpha</taxon>
        <taxon>Rhabditoidea</taxon>
        <taxon>Rhabditidae</taxon>
        <taxon>Peloderinae</taxon>
        <taxon>Caenorhabditis</taxon>
    </lineage>
</organism>
<feature type="compositionally biased region" description="Basic and acidic residues" evidence="1">
    <location>
        <begin position="23"/>
        <end position="73"/>
    </location>
</feature>
<reference evidence="2" key="1">
    <citation type="submission" date="2020-10" db="EMBL/GenBank/DDBJ databases">
        <authorList>
            <person name="Kikuchi T."/>
        </authorList>
    </citation>
    <scope>NUCLEOTIDE SEQUENCE</scope>
    <source>
        <strain evidence="2">NKZ352</strain>
    </source>
</reference>
<dbReference type="AlphaFoldDB" id="A0A8S1HU42"/>